<dbReference type="Proteomes" id="UP000340077">
    <property type="component" value="Unassembled WGS sequence"/>
</dbReference>
<proteinExistence type="predicted"/>
<evidence type="ECO:0000313" key="2">
    <source>
        <dbReference type="Proteomes" id="UP000340077"/>
    </source>
</evidence>
<protein>
    <submittedName>
        <fullName evidence="1">Uncharacterized protein</fullName>
    </submittedName>
</protein>
<reference evidence="1 2" key="1">
    <citation type="journal article" date="2019" name="J. Gen. Appl. Microbiol.">
        <title>Aerobic degradation of cis-dichloroethene by the marine bacterium Marinobacter salsuginis strain 5N-3.</title>
        <authorList>
            <person name="Inoue Y."/>
            <person name="Fukunaga Y."/>
            <person name="Katsumata H."/>
            <person name="Ohji S."/>
            <person name="Hosoyama A."/>
            <person name="Mori K."/>
            <person name="Ando K."/>
        </authorList>
    </citation>
    <scope>NUCLEOTIDE SEQUENCE [LARGE SCALE GENOMIC DNA]</scope>
    <source>
        <strain evidence="1 2">5N-3</strain>
    </source>
</reference>
<organism evidence="1 2">
    <name type="scientific">Marinobacter salsuginis</name>
    <dbReference type="NCBI Taxonomy" id="418719"/>
    <lineage>
        <taxon>Bacteria</taxon>
        <taxon>Pseudomonadati</taxon>
        <taxon>Pseudomonadota</taxon>
        <taxon>Gammaproteobacteria</taxon>
        <taxon>Pseudomonadales</taxon>
        <taxon>Marinobacteraceae</taxon>
        <taxon>Marinobacter</taxon>
    </lineage>
</organism>
<evidence type="ECO:0000313" key="1">
    <source>
        <dbReference type="EMBL" id="GBO84770.1"/>
    </source>
</evidence>
<dbReference type="AlphaFoldDB" id="A0A5M3PPD3"/>
<sequence length="184" mass="20415">MDRENKGAFLARRKKHSTLTAGLYHPTPEAMMTEYWGVFVDNTPYILLLSDNQRSAREKAERLAESANFRTLLEATLTACKAIEARAIDGRTVNWGEQLTVISASRSGDVETGTREIGEIRAILMPGCHQAIADTLCIDTTLATIIDADFPQVSDFEELPELSERDVQMSLGNLEARKHPRGGH</sequence>
<keyword evidence="2" id="KW-1185">Reference proteome</keyword>
<comment type="caution">
    <text evidence="1">The sequence shown here is derived from an EMBL/GenBank/DDBJ whole genome shotgun (WGS) entry which is preliminary data.</text>
</comment>
<dbReference type="RefSeq" id="WP_228715178.1">
    <property type="nucleotide sequence ID" value="NZ_BGZH01000001.1"/>
</dbReference>
<name>A0A5M3PPD3_9GAMM</name>
<gene>
    <name evidence="1" type="ORF">MS5N3_22210</name>
</gene>
<accession>A0A5M3PPD3</accession>
<dbReference type="EMBL" id="BGZH01000001">
    <property type="protein sequence ID" value="GBO84770.1"/>
    <property type="molecule type" value="Genomic_DNA"/>
</dbReference>